<dbReference type="Proteomes" id="UP001501147">
    <property type="component" value="Unassembled WGS sequence"/>
</dbReference>
<evidence type="ECO:0008006" key="4">
    <source>
        <dbReference type="Google" id="ProtNLM"/>
    </source>
</evidence>
<evidence type="ECO:0000313" key="3">
    <source>
        <dbReference type="Proteomes" id="UP001501147"/>
    </source>
</evidence>
<accession>A0ABP9AWW8</accession>
<keyword evidence="1" id="KW-0732">Signal</keyword>
<protein>
    <recommendedName>
        <fullName evidence="4">Secreted protein</fullName>
    </recommendedName>
</protein>
<proteinExistence type="predicted"/>
<feature type="signal peptide" evidence="1">
    <location>
        <begin position="1"/>
        <end position="27"/>
    </location>
</feature>
<keyword evidence="3" id="KW-1185">Reference proteome</keyword>
<dbReference type="EMBL" id="BAABJV010000012">
    <property type="protein sequence ID" value="GAA4787275.1"/>
    <property type="molecule type" value="Genomic_DNA"/>
</dbReference>
<evidence type="ECO:0000256" key="1">
    <source>
        <dbReference type="SAM" id="SignalP"/>
    </source>
</evidence>
<reference evidence="3" key="1">
    <citation type="journal article" date="2019" name="Int. J. Syst. Evol. Microbiol.">
        <title>The Global Catalogue of Microorganisms (GCM) 10K type strain sequencing project: providing services to taxonomists for standard genome sequencing and annotation.</title>
        <authorList>
            <consortium name="The Broad Institute Genomics Platform"/>
            <consortium name="The Broad Institute Genome Sequencing Center for Infectious Disease"/>
            <person name="Wu L."/>
            <person name="Ma J."/>
        </authorList>
    </citation>
    <scope>NUCLEOTIDE SEQUENCE [LARGE SCALE GENOMIC DNA]</scope>
    <source>
        <strain evidence="3">JCM 18324</strain>
    </source>
</reference>
<comment type="caution">
    <text evidence="2">The sequence shown here is derived from an EMBL/GenBank/DDBJ whole genome shotgun (WGS) entry which is preliminary data.</text>
</comment>
<dbReference type="RefSeq" id="WP_345615048.1">
    <property type="nucleotide sequence ID" value="NZ_BAABJV010000012.1"/>
</dbReference>
<sequence>MHVRSTLAAGLGALALLVALPASPASAATGDFAYAYAGPGGINLNGTLADPESGVCIDVPETVGNDVPAFAPRNRTDATATVFLEAGCEGDTFFVMNPGRNLGQRLHFRSVVFG</sequence>
<name>A0ABP9AWW8_9ACTN</name>
<organism evidence="2 3">
    <name type="scientific">Streptomyces sanyensis</name>
    <dbReference type="NCBI Taxonomy" id="568869"/>
    <lineage>
        <taxon>Bacteria</taxon>
        <taxon>Bacillati</taxon>
        <taxon>Actinomycetota</taxon>
        <taxon>Actinomycetes</taxon>
        <taxon>Kitasatosporales</taxon>
        <taxon>Streptomycetaceae</taxon>
        <taxon>Streptomyces</taxon>
    </lineage>
</organism>
<evidence type="ECO:0000313" key="2">
    <source>
        <dbReference type="EMBL" id="GAA4787275.1"/>
    </source>
</evidence>
<gene>
    <name evidence="2" type="ORF">GCM10023329_42840</name>
</gene>
<feature type="chain" id="PRO_5045080539" description="Secreted protein" evidence="1">
    <location>
        <begin position="28"/>
        <end position="114"/>
    </location>
</feature>